<evidence type="ECO:0000313" key="2">
    <source>
        <dbReference type="EMBL" id="OHA18253.1"/>
    </source>
</evidence>
<evidence type="ECO:0000313" key="3">
    <source>
        <dbReference type="Proteomes" id="UP000178873"/>
    </source>
</evidence>
<dbReference type="NCBIfam" id="NF033474">
    <property type="entry name" value="DivGenRetAVD"/>
    <property type="match status" value="1"/>
</dbReference>
<comment type="caution">
    <text evidence="2">The sequence shown here is derived from an EMBL/GenBank/DDBJ whole genome shotgun (WGS) entry which is preliminary data.</text>
</comment>
<dbReference type="Proteomes" id="UP000178873">
    <property type="component" value="Unassembled WGS sequence"/>
</dbReference>
<evidence type="ECO:0000259" key="1">
    <source>
        <dbReference type="Pfam" id="PF22296"/>
    </source>
</evidence>
<dbReference type="Pfam" id="PF22296">
    <property type="entry name" value="bAvd"/>
    <property type="match status" value="1"/>
</dbReference>
<dbReference type="AlphaFoldDB" id="A0A1G2M360"/>
<dbReference type="EMBL" id="MHRF01000007">
    <property type="protein sequence ID" value="OHA18253.1"/>
    <property type="molecule type" value="Genomic_DNA"/>
</dbReference>
<dbReference type="InterPro" id="IPR055360">
    <property type="entry name" value="bAvd"/>
</dbReference>
<dbReference type="InterPro" id="IPR036583">
    <property type="entry name" value="23S_rRNA_IVS_sf"/>
</dbReference>
<dbReference type="Gene3D" id="1.20.1440.60">
    <property type="entry name" value="23S rRNA-intervening sequence"/>
    <property type="match status" value="1"/>
</dbReference>
<protein>
    <recommendedName>
        <fullName evidence="1">bAvd-like domain-containing protein</fullName>
    </recommendedName>
</protein>
<gene>
    <name evidence="2" type="ORF">A2664_02190</name>
</gene>
<dbReference type="CDD" id="cd16376">
    <property type="entry name" value="Avd_like"/>
    <property type="match status" value="1"/>
</dbReference>
<feature type="domain" description="bAvd-like" evidence="1">
    <location>
        <begin position="12"/>
        <end position="112"/>
    </location>
</feature>
<name>A0A1G2M360_9BACT</name>
<proteinExistence type="predicted"/>
<dbReference type="SUPFAM" id="SSF158446">
    <property type="entry name" value="IVS-encoded protein-like"/>
    <property type="match status" value="1"/>
</dbReference>
<sequence>MAQYSHLPIFIKTYEFIKLVYRIIQQFRREYKHTLGAELQAIIWQVLDEIIVANSLPIRERAQSIDKISWLFDKFKIRFRFAFELGLVNAHKFGVAQKEIEEIGRMIGGWRKWVGK</sequence>
<reference evidence="2 3" key="1">
    <citation type="journal article" date="2016" name="Nat. Commun.">
        <title>Thousands of microbial genomes shed light on interconnected biogeochemical processes in an aquifer system.</title>
        <authorList>
            <person name="Anantharaman K."/>
            <person name="Brown C.T."/>
            <person name="Hug L.A."/>
            <person name="Sharon I."/>
            <person name="Castelle C.J."/>
            <person name="Probst A.J."/>
            <person name="Thomas B.C."/>
            <person name="Singh A."/>
            <person name="Wilkins M.J."/>
            <person name="Karaoz U."/>
            <person name="Brodie E.L."/>
            <person name="Williams K.H."/>
            <person name="Hubbard S.S."/>
            <person name="Banfield J.F."/>
        </authorList>
    </citation>
    <scope>NUCLEOTIDE SEQUENCE [LARGE SCALE GENOMIC DNA]</scope>
</reference>
<accession>A0A1G2M360</accession>
<organism evidence="2 3">
    <name type="scientific">Candidatus Taylorbacteria bacterium RIFCSPHIGHO2_01_FULL_46_22b</name>
    <dbReference type="NCBI Taxonomy" id="1802301"/>
    <lineage>
        <taxon>Bacteria</taxon>
        <taxon>Candidatus Tayloriibacteriota</taxon>
    </lineage>
</organism>